<dbReference type="PATRIC" id="fig|155920.8.peg.1373"/>
<dbReference type="SUPFAM" id="SSF48295">
    <property type="entry name" value="TrpR-like"/>
    <property type="match status" value="1"/>
</dbReference>
<protein>
    <submittedName>
        <fullName evidence="1">TrpR</fullName>
    </submittedName>
</protein>
<dbReference type="PANTHER" id="PTHR40080">
    <property type="entry name" value="LMO1763 PROTEIN"/>
    <property type="match status" value="1"/>
</dbReference>
<sequence>MKQRPIPRPQTDTTAALQALADALACLRNSATVLAFLRDLCTPAELEALADRWRVVPLLLQGRPYRDIHDHTGISVTTIGRVARCLEHGAGGYAAVLQAQAMLPASSIEKPQ</sequence>
<dbReference type="GO" id="GO:0043565">
    <property type="term" value="F:sequence-specific DNA binding"/>
    <property type="evidence" value="ECO:0007669"/>
    <property type="project" value="InterPro"/>
</dbReference>
<proteinExistence type="predicted"/>
<dbReference type="EMBL" id="CP006696">
    <property type="protein sequence ID" value="AIC09898.1"/>
    <property type="molecule type" value="Genomic_DNA"/>
</dbReference>
<dbReference type="KEGG" id="xfs:D934_05865"/>
<dbReference type="InterPro" id="IPR010921">
    <property type="entry name" value="Trp_repressor/repl_initiator"/>
</dbReference>
<dbReference type="PANTHER" id="PTHR40080:SF1">
    <property type="entry name" value="TRPR-LIKE PROTEIN YERC_YECD"/>
    <property type="match status" value="1"/>
</dbReference>
<dbReference type="InterPro" id="IPR038116">
    <property type="entry name" value="TrpR-like_sf"/>
</dbReference>
<dbReference type="Gene3D" id="1.10.1270.10">
    <property type="entry name" value="TrpR-like"/>
    <property type="match status" value="1"/>
</dbReference>
<evidence type="ECO:0000313" key="1">
    <source>
        <dbReference type="EMBL" id="AIC09898.1"/>
    </source>
</evidence>
<gene>
    <name evidence="1" type="ORF">D934_05865</name>
</gene>
<dbReference type="GO" id="GO:0003700">
    <property type="term" value="F:DNA-binding transcription factor activity"/>
    <property type="evidence" value="ECO:0007669"/>
    <property type="project" value="InterPro"/>
</dbReference>
<name>A0A060H2Z4_XYLFS</name>
<reference evidence="1 2" key="1">
    <citation type="submission" date="2013-08" db="EMBL/GenBank/DDBJ databases">
        <authorList>
            <person name="Stouthamer R."/>
            <person name="Nunney L."/>
        </authorList>
    </citation>
    <scope>NUCLEOTIDE SEQUENCE [LARGE SCALE GENOMIC DNA]</scope>
    <source>
        <strain evidence="2">ann-1</strain>
    </source>
</reference>
<dbReference type="InterPro" id="IPR000831">
    <property type="entry name" value="Trp_repress"/>
</dbReference>
<dbReference type="Pfam" id="PF01371">
    <property type="entry name" value="Trp_repressor"/>
    <property type="match status" value="1"/>
</dbReference>
<accession>A0A060H2Z4</accession>
<dbReference type="AlphaFoldDB" id="A0A060H2Z4"/>
<organism evidence="1 2">
    <name type="scientific">Xylella fastidiosa subsp. sandyi Ann-1</name>
    <dbReference type="NCBI Taxonomy" id="155920"/>
    <lineage>
        <taxon>Bacteria</taxon>
        <taxon>Pseudomonadati</taxon>
        <taxon>Pseudomonadota</taxon>
        <taxon>Gammaproteobacteria</taxon>
        <taxon>Lysobacterales</taxon>
        <taxon>Lysobacteraceae</taxon>
        <taxon>Xylella</taxon>
    </lineage>
</organism>
<dbReference type="InterPro" id="IPR013368">
    <property type="entry name" value="YecD_YerC"/>
</dbReference>
<dbReference type="NCBIfam" id="TIGR02531">
    <property type="entry name" value="yecD_yerC"/>
    <property type="match status" value="1"/>
</dbReference>
<dbReference type="Proteomes" id="UP000027215">
    <property type="component" value="Chromosome"/>
</dbReference>
<evidence type="ECO:0000313" key="2">
    <source>
        <dbReference type="Proteomes" id="UP000027215"/>
    </source>
</evidence>
<dbReference type="HOGENOM" id="CLU_147939_1_1_6"/>
<dbReference type="RefSeq" id="WP_020851320.1">
    <property type="nucleotide sequence ID" value="NZ_CP006696.1"/>
</dbReference>